<gene>
    <name evidence="3" type="ORF">HCN44_000847</name>
</gene>
<keyword evidence="4" id="KW-1185">Reference proteome</keyword>
<evidence type="ECO:0000313" key="4">
    <source>
        <dbReference type="Proteomes" id="UP000639338"/>
    </source>
</evidence>
<proteinExistence type="predicted"/>
<feature type="compositionally biased region" description="Polar residues" evidence="1">
    <location>
        <begin position="99"/>
        <end position="108"/>
    </location>
</feature>
<dbReference type="AlphaFoldDB" id="A0A835CW99"/>
<sequence>MFFLHILNSCTFLLNLIFLENLTVYQGKIKRDFEGTKKPRQSYKVSRKKRFIRGCERELEEGMERIEFLIKIAGWENDKQIKESAFEKLGEIDSDSEENNSGTENTMNEKIGDTVPEDAVPKESHNSKRCKNESEDSICKKKQKRQERSESRDDIPRRLTRSMTVKPTP</sequence>
<feature type="region of interest" description="Disordered" evidence="1">
    <location>
        <begin position="88"/>
        <end position="169"/>
    </location>
</feature>
<feature type="signal peptide" evidence="2">
    <location>
        <begin position="1"/>
        <end position="27"/>
    </location>
</feature>
<comment type="caution">
    <text evidence="3">The sequence shown here is derived from an EMBL/GenBank/DDBJ whole genome shotgun (WGS) entry which is preliminary data.</text>
</comment>
<feature type="compositionally biased region" description="Basic and acidic residues" evidence="1">
    <location>
        <begin position="146"/>
        <end position="157"/>
    </location>
</feature>
<evidence type="ECO:0000256" key="1">
    <source>
        <dbReference type="SAM" id="MobiDB-lite"/>
    </source>
</evidence>
<protein>
    <recommendedName>
        <fullName evidence="5">Odorant-binding protein</fullName>
    </recommendedName>
</protein>
<name>A0A835CW99_APHGI</name>
<feature type="compositionally biased region" description="Basic and acidic residues" evidence="1">
    <location>
        <begin position="119"/>
        <end position="139"/>
    </location>
</feature>
<evidence type="ECO:0008006" key="5">
    <source>
        <dbReference type="Google" id="ProtNLM"/>
    </source>
</evidence>
<feature type="chain" id="PRO_5032283674" description="Odorant-binding protein" evidence="2">
    <location>
        <begin position="28"/>
        <end position="169"/>
    </location>
</feature>
<reference evidence="3 4" key="1">
    <citation type="submission" date="2020-08" db="EMBL/GenBank/DDBJ databases">
        <title>Aphidius gifuensis genome sequencing and assembly.</title>
        <authorList>
            <person name="Du Z."/>
        </authorList>
    </citation>
    <scope>NUCLEOTIDE SEQUENCE [LARGE SCALE GENOMIC DNA]</scope>
    <source>
        <strain evidence="3">YNYX2018</strain>
        <tissue evidence="3">Adults</tissue>
    </source>
</reference>
<dbReference type="EMBL" id="JACMRX010000001">
    <property type="protein sequence ID" value="KAF7996168.1"/>
    <property type="molecule type" value="Genomic_DNA"/>
</dbReference>
<accession>A0A835CW99</accession>
<evidence type="ECO:0000256" key="2">
    <source>
        <dbReference type="SAM" id="SignalP"/>
    </source>
</evidence>
<organism evidence="3 4">
    <name type="scientific">Aphidius gifuensis</name>
    <name type="common">Parasitoid wasp</name>
    <dbReference type="NCBI Taxonomy" id="684658"/>
    <lineage>
        <taxon>Eukaryota</taxon>
        <taxon>Metazoa</taxon>
        <taxon>Ecdysozoa</taxon>
        <taxon>Arthropoda</taxon>
        <taxon>Hexapoda</taxon>
        <taxon>Insecta</taxon>
        <taxon>Pterygota</taxon>
        <taxon>Neoptera</taxon>
        <taxon>Endopterygota</taxon>
        <taxon>Hymenoptera</taxon>
        <taxon>Apocrita</taxon>
        <taxon>Ichneumonoidea</taxon>
        <taxon>Braconidae</taxon>
        <taxon>Aphidiinae</taxon>
        <taxon>Aphidius</taxon>
    </lineage>
</organism>
<evidence type="ECO:0000313" key="3">
    <source>
        <dbReference type="EMBL" id="KAF7996168.1"/>
    </source>
</evidence>
<keyword evidence="2" id="KW-0732">Signal</keyword>
<dbReference type="Proteomes" id="UP000639338">
    <property type="component" value="Unassembled WGS sequence"/>
</dbReference>